<dbReference type="GO" id="GO:0010333">
    <property type="term" value="F:terpene synthase activity"/>
    <property type="evidence" value="ECO:0007669"/>
    <property type="project" value="InterPro"/>
</dbReference>
<dbReference type="InterPro" id="IPR036965">
    <property type="entry name" value="Terpene_synth_N_sf"/>
</dbReference>
<dbReference type="InterPro" id="IPR008930">
    <property type="entry name" value="Terpenoid_cyclase/PrenylTrfase"/>
</dbReference>
<dbReference type="AlphaFoldDB" id="A0A1R3G3X8"/>
<evidence type="ECO:0000313" key="3">
    <source>
        <dbReference type="Proteomes" id="UP000187203"/>
    </source>
</evidence>
<keyword evidence="3" id="KW-1185">Reference proteome</keyword>
<organism evidence="2 3">
    <name type="scientific">Corchorus olitorius</name>
    <dbReference type="NCBI Taxonomy" id="93759"/>
    <lineage>
        <taxon>Eukaryota</taxon>
        <taxon>Viridiplantae</taxon>
        <taxon>Streptophyta</taxon>
        <taxon>Embryophyta</taxon>
        <taxon>Tracheophyta</taxon>
        <taxon>Spermatophyta</taxon>
        <taxon>Magnoliopsida</taxon>
        <taxon>eudicotyledons</taxon>
        <taxon>Gunneridae</taxon>
        <taxon>Pentapetalae</taxon>
        <taxon>rosids</taxon>
        <taxon>malvids</taxon>
        <taxon>Malvales</taxon>
        <taxon>Malvaceae</taxon>
        <taxon>Grewioideae</taxon>
        <taxon>Apeibeae</taxon>
        <taxon>Corchorus</taxon>
    </lineage>
</organism>
<dbReference type="OrthoDB" id="1877784at2759"/>
<comment type="caution">
    <text evidence="2">The sequence shown here is derived from an EMBL/GenBank/DDBJ whole genome shotgun (WGS) entry which is preliminary data.</text>
</comment>
<gene>
    <name evidence="2" type="ORF">COLO4_36965</name>
</gene>
<evidence type="ECO:0000313" key="2">
    <source>
        <dbReference type="EMBL" id="OMO52798.1"/>
    </source>
</evidence>
<dbReference type="SUPFAM" id="SSF48239">
    <property type="entry name" value="Terpenoid cyclases/Protein prenyltransferases"/>
    <property type="match status" value="1"/>
</dbReference>
<proteinExistence type="predicted"/>
<sequence length="90" mass="10274">MESDGAKQIKVGRRSAGHLPSIWDAQLINSFTSPYSRLAVASHFEKEINHILTQLQYYSTATDLYTVALQFRLMRQNGFSITTGHRLHNH</sequence>
<name>A0A1R3G3X8_9ROSI</name>
<feature type="domain" description="Terpene synthase N-terminal" evidence="1">
    <location>
        <begin position="36"/>
        <end position="82"/>
    </location>
</feature>
<evidence type="ECO:0000259" key="1">
    <source>
        <dbReference type="Pfam" id="PF01397"/>
    </source>
</evidence>
<reference evidence="3" key="1">
    <citation type="submission" date="2013-09" db="EMBL/GenBank/DDBJ databases">
        <title>Corchorus olitorius genome sequencing.</title>
        <authorList>
            <person name="Alam M."/>
            <person name="Haque M.S."/>
            <person name="Islam M.S."/>
            <person name="Emdad E.M."/>
            <person name="Islam M.M."/>
            <person name="Ahmed B."/>
            <person name="Halim A."/>
            <person name="Hossen Q.M.M."/>
            <person name="Hossain M.Z."/>
            <person name="Ahmed R."/>
            <person name="Khan M.M."/>
            <person name="Islam R."/>
            <person name="Rashid M.M."/>
            <person name="Khan S.A."/>
            <person name="Rahman M.S."/>
            <person name="Alam M."/>
            <person name="Yahiya A.S."/>
            <person name="Khan M.S."/>
            <person name="Azam M.S."/>
            <person name="Haque T."/>
            <person name="Lashkar M.Z.H."/>
            <person name="Akhand A.I."/>
            <person name="Morshed G."/>
            <person name="Roy S."/>
            <person name="Uddin K.S."/>
            <person name="Rabeya T."/>
            <person name="Hossain A.S."/>
            <person name="Chowdhury A."/>
            <person name="Snigdha A.R."/>
            <person name="Mortoza M.S."/>
            <person name="Matin S.A."/>
            <person name="Hoque S.M.E."/>
            <person name="Islam M.K."/>
            <person name="Roy D.K."/>
            <person name="Haider R."/>
            <person name="Moosa M.M."/>
            <person name="Elias S.M."/>
            <person name="Hasan A.M."/>
            <person name="Jahan S."/>
            <person name="Shafiuddin M."/>
            <person name="Mahmood N."/>
            <person name="Shommy N.S."/>
        </authorList>
    </citation>
    <scope>NUCLEOTIDE SEQUENCE [LARGE SCALE GENOMIC DNA]</scope>
    <source>
        <strain evidence="3">cv. O-4</strain>
    </source>
</reference>
<accession>A0A1R3G3X8</accession>
<dbReference type="InterPro" id="IPR001906">
    <property type="entry name" value="Terpene_synth_N"/>
</dbReference>
<protein>
    <recommendedName>
        <fullName evidence="1">Terpene synthase N-terminal domain-containing protein</fullName>
    </recommendedName>
</protein>
<dbReference type="Proteomes" id="UP000187203">
    <property type="component" value="Unassembled WGS sequence"/>
</dbReference>
<dbReference type="Pfam" id="PF01397">
    <property type="entry name" value="Terpene_synth"/>
    <property type="match status" value="1"/>
</dbReference>
<dbReference type="EMBL" id="AWUE01023762">
    <property type="protein sequence ID" value="OMO52798.1"/>
    <property type="molecule type" value="Genomic_DNA"/>
</dbReference>
<dbReference type="Gene3D" id="1.50.10.130">
    <property type="entry name" value="Terpene synthase, N-terminal domain"/>
    <property type="match status" value="1"/>
</dbReference>